<dbReference type="EMBL" id="PIEU01000108">
    <property type="protein sequence ID" value="PZL71321.1"/>
    <property type="molecule type" value="Genomic_DNA"/>
</dbReference>
<protein>
    <submittedName>
        <fullName evidence="1">Uncharacterized protein</fullName>
    </submittedName>
</protein>
<gene>
    <name evidence="1" type="ORF">CI088_12720</name>
</gene>
<name>A0A2W3YUT0_9ENTE</name>
<evidence type="ECO:0000313" key="2">
    <source>
        <dbReference type="Proteomes" id="UP000249828"/>
    </source>
</evidence>
<proteinExistence type="predicted"/>
<comment type="caution">
    <text evidence="1">The sequence shown here is derived from an EMBL/GenBank/DDBJ whole genome shotgun (WGS) entry which is preliminary data.</text>
</comment>
<keyword evidence="2" id="KW-1185">Reference proteome</keyword>
<organism evidence="1 2">
    <name type="scientific">Enterococcus plantarum</name>
    <dbReference type="NCBI Taxonomy" id="1077675"/>
    <lineage>
        <taxon>Bacteria</taxon>
        <taxon>Bacillati</taxon>
        <taxon>Bacillota</taxon>
        <taxon>Bacilli</taxon>
        <taxon>Lactobacillales</taxon>
        <taxon>Enterococcaceae</taxon>
        <taxon>Enterococcus</taxon>
    </lineage>
</organism>
<sequence>MKLDASYQSNINYYQRKIDEYNREAQKSSDKQSLTHKTTNVTLLKIELDYYKKQEKKRVQKLALIQECKTVCNEYKPEAKKTKKSLNSDAQNTIKKVVSIKGKQMIKGKSGKKLEQSLVAVRNSVNTIEFNSNSFS</sequence>
<dbReference type="RefSeq" id="WP_111248438.1">
    <property type="nucleotide sequence ID" value="NZ_PIEU01000108.1"/>
</dbReference>
<dbReference type="Proteomes" id="UP000249828">
    <property type="component" value="Unassembled WGS sequence"/>
</dbReference>
<accession>A0A2W3YUT0</accession>
<reference evidence="1 2" key="1">
    <citation type="submission" date="2017-11" db="EMBL/GenBank/DDBJ databases">
        <title>Draft genome sequence of Enterococcus plantarum TRW2 strain isolated from lettuce.</title>
        <authorList>
            <person name="Kim E.B."/>
            <person name="Marco M.L."/>
            <person name="Williams T.R."/>
            <person name="You I.H."/>
        </authorList>
    </citation>
    <scope>NUCLEOTIDE SEQUENCE [LARGE SCALE GENOMIC DNA]</scope>
    <source>
        <strain evidence="1 2">TRW2</strain>
    </source>
</reference>
<dbReference type="AlphaFoldDB" id="A0A2W3YUT0"/>
<evidence type="ECO:0000313" key="1">
    <source>
        <dbReference type="EMBL" id="PZL71321.1"/>
    </source>
</evidence>